<dbReference type="Proteomes" id="UP001375539">
    <property type="component" value="Unassembled WGS sequence"/>
</dbReference>
<comment type="caution">
    <text evidence="1">The sequence shown here is derived from an EMBL/GenBank/DDBJ whole genome shotgun (WGS) entry which is preliminary data.</text>
</comment>
<dbReference type="EMBL" id="JBBKAI010000002">
    <property type="protein sequence ID" value="MEJ8655625.1"/>
    <property type="molecule type" value="Genomic_DNA"/>
</dbReference>
<keyword evidence="1" id="KW-0436">Ligase</keyword>
<gene>
    <name evidence="1" type="ORF">WKI58_03630</name>
</gene>
<evidence type="ECO:0000313" key="2">
    <source>
        <dbReference type="Proteomes" id="UP001375539"/>
    </source>
</evidence>
<reference evidence="1" key="1">
    <citation type="submission" date="2024-03" db="EMBL/GenBank/DDBJ databases">
        <title>Novel Streptomyces species of biotechnological and ecological value are a feature of Machair soil.</title>
        <authorList>
            <person name="Prole J.R."/>
            <person name="Goodfellow M."/>
            <person name="Allenby N."/>
            <person name="Ward A.C."/>
        </authorList>
    </citation>
    <scope>NUCLEOTIDE SEQUENCE</scope>
    <source>
        <strain evidence="1">MS1.AVA.4</strain>
    </source>
</reference>
<keyword evidence="2" id="KW-1185">Reference proteome</keyword>
<organism evidence="1 2">
    <name type="scientific">Streptomyces pratisoli</name>
    <dbReference type="NCBI Taxonomy" id="3139917"/>
    <lineage>
        <taxon>Bacteria</taxon>
        <taxon>Bacillati</taxon>
        <taxon>Actinomycetota</taxon>
        <taxon>Actinomycetes</taxon>
        <taxon>Kitasatosporales</taxon>
        <taxon>Streptomycetaceae</taxon>
        <taxon>Streptomyces</taxon>
    </lineage>
</organism>
<protein>
    <submittedName>
        <fullName evidence="1">O-antigen ligase family protein</fullName>
    </submittedName>
</protein>
<name>A0ACC6QBG8_9ACTN</name>
<proteinExistence type="predicted"/>
<sequence>MAAAADRSAARERSITAGLGHRDEPGDLREHGGAPDAAGVILLGCCAAWALISAAGREGRPEGVLLAVLAVAAGYACGRICGSLLPVAGTAVAAAGALALAVAEQHGAVTGLGPAPSGHAGSAAALLVLSAGAACCAAAAVRPPAARLLLWLAAVAAAGTALAWGSASGFVAATGVILCALAAGRTHRRLPALAGFAVAAALVAGASWAMAVDALPRWFTGPFEDRLGADRMLLWQDAADLARAHPVLGAGPDRFGELSPAAQLSLVPEGSPHSAALQQAAEQGLVGVLLLGALYCWMLYGLWRSPRPTPVVLSAGAALTALAALATLGDALSLTPVTAGAGLLAGLAMARPAPESSAPAMA</sequence>
<accession>A0ACC6QBG8</accession>
<evidence type="ECO:0000313" key="1">
    <source>
        <dbReference type="EMBL" id="MEJ8655625.1"/>
    </source>
</evidence>